<dbReference type="GO" id="GO:0015074">
    <property type="term" value="P:DNA integration"/>
    <property type="evidence" value="ECO:0007669"/>
    <property type="project" value="InterPro"/>
</dbReference>
<keyword evidence="3" id="KW-0233">DNA recombination</keyword>
<evidence type="ECO:0000256" key="2">
    <source>
        <dbReference type="ARBA" id="ARBA00023125"/>
    </source>
</evidence>
<dbReference type="InterPro" id="IPR010998">
    <property type="entry name" value="Integrase_recombinase_N"/>
</dbReference>
<dbReference type="InterPro" id="IPR002104">
    <property type="entry name" value="Integrase_catalytic"/>
</dbReference>
<dbReference type="Gene3D" id="1.10.443.10">
    <property type="entry name" value="Intergrase catalytic core"/>
    <property type="match status" value="1"/>
</dbReference>
<protein>
    <submittedName>
        <fullName evidence="5">Site-specific integrase</fullName>
    </submittedName>
</protein>
<evidence type="ECO:0000313" key="5">
    <source>
        <dbReference type="EMBL" id="QFG67807.1"/>
    </source>
</evidence>
<accession>A0A5J6V2A5</accession>
<evidence type="ECO:0000256" key="3">
    <source>
        <dbReference type="ARBA" id="ARBA00023172"/>
    </source>
</evidence>
<dbReference type="InterPro" id="IPR011010">
    <property type="entry name" value="DNA_brk_join_enz"/>
</dbReference>
<dbReference type="Pfam" id="PF00589">
    <property type="entry name" value="Phage_integrase"/>
    <property type="match status" value="1"/>
</dbReference>
<dbReference type="Gene3D" id="1.10.150.130">
    <property type="match status" value="1"/>
</dbReference>
<dbReference type="InterPro" id="IPR050090">
    <property type="entry name" value="Tyrosine_recombinase_XerCD"/>
</dbReference>
<dbReference type="GO" id="GO:0006310">
    <property type="term" value="P:DNA recombination"/>
    <property type="evidence" value="ECO:0007669"/>
    <property type="project" value="UniProtKB-KW"/>
</dbReference>
<dbReference type="Pfam" id="PF26003">
    <property type="entry name" value="Integrase_N_phage"/>
    <property type="match status" value="1"/>
</dbReference>
<evidence type="ECO:0000313" key="6">
    <source>
        <dbReference type="Proteomes" id="UP000326546"/>
    </source>
</evidence>
<dbReference type="InterPro" id="IPR058717">
    <property type="entry name" value="Phage_L5_Integrase_N"/>
</dbReference>
<dbReference type="EMBL" id="CP044427">
    <property type="protein sequence ID" value="QFG67807.1"/>
    <property type="molecule type" value="Genomic_DNA"/>
</dbReference>
<dbReference type="PANTHER" id="PTHR30349:SF64">
    <property type="entry name" value="PROPHAGE INTEGRASE INTD-RELATED"/>
    <property type="match status" value="1"/>
</dbReference>
<evidence type="ECO:0000259" key="4">
    <source>
        <dbReference type="PROSITE" id="PS51898"/>
    </source>
</evidence>
<comment type="similarity">
    <text evidence="1">Belongs to the 'phage' integrase family.</text>
</comment>
<dbReference type="InterPro" id="IPR013762">
    <property type="entry name" value="Integrase-like_cat_sf"/>
</dbReference>
<dbReference type="PANTHER" id="PTHR30349">
    <property type="entry name" value="PHAGE INTEGRASE-RELATED"/>
    <property type="match status" value="1"/>
</dbReference>
<dbReference type="SUPFAM" id="SSF56349">
    <property type="entry name" value="DNA breaking-rejoining enzymes"/>
    <property type="match status" value="1"/>
</dbReference>
<keyword evidence="6" id="KW-1185">Reference proteome</keyword>
<evidence type="ECO:0000256" key="1">
    <source>
        <dbReference type="ARBA" id="ARBA00008857"/>
    </source>
</evidence>
<sequence>MARGRRRDRGRRGFGAVRKLPSGRYQASYVGPDLKRHAAPYTFEAAIDAEGWLAQERRLVASDEPWTPPRARFEALRAAAEGGMTLRHFAPEALARRRTRGKPLRPKTMSLYEGLLRRVIYPRFGDVPMRLVTDDDVSGWFDGLDPDTPTQNAHAYALLHGLFVDAVHPKQRARTGVTINPCTVKGAGTVQRRHEIRTAALVELDALLEHTPPRFRALVVVAFAWCGLRFGEAAELRRSDVDLETGVLHVRRAVVRVEGQNIVGPPKSAAGVRAVTVPPHVLPLLAAHMHQHVGPGASALLFPAEAGGTEHLAHATFYKYVWMPARAAAGRPDLRLHDLRHTAAVLSAQSGATVAELMGRYGHSSADASLRYQHVAHGRDAEIAARMSRLAGGST</sequence>
<proteinExistence type="inferred from homology"/>
<gene>
    <name evidence="5" type="ORF">FY030_02890</name>
</gene>
<dbReference type="GO" id="GO:0003677">
    <property type="term" value="F:DNA binding"/>
    <property type="evidence" value="ECO:0007669"/>
    <property type="project" value="UniProtKB-KW"/>
</dbReference>
<name>A0A5J6V2A5_9MICO</name>
<dbReference type="OrthoDB" id="148546at2"/>
<dbReference type="Proteomes" id="UP000326546">
    <property type="component" value="Chromosome"/>
</dbReference>
<reference evidence="5 6" key="1">
    <citation type="submission" date="2019-09" db="EMBL/GenBank/DDBJ databases">
        <title>Serinicoccus pratensis sp. nov., isolated from meadow soil.</title>
        <authorList>
            <person name="Zhang W."/>
        </authorList>
    </citation>
    <scope>NUCLEOTIDE SEQUENCE [LARGE SCALE GENOMIC DNA]</scope>
    <source>
        <strain evidence="5 6">W204</strain>
    </source>
</reference>
<keyword evidence="2" id="KW-0238">DNA-binding</keyword>
<organism evidence="5 6">
    <name type="scientific">Ornithinimicrobium pratense</name>
    <dbReference type="NCBI Taxonomy" id="2593973"/>
    <lineage>
        <taxon>Bacteria</taxon>
        <taxon>Bacillati</taxon>
        <taxon>Actinomycetota</taxon>
        <taxon>Actinomycetes</taxon>
        <taxon>Micrococcales</taxon>
        <taxon>Ornithinimicrobiaceae</taxon>
        <taxon>Ornithinimicrobium</taxon>
    </lineage>
</organism>
<dbReference type="KEGG" id="serw:FY030_02890"/>
<dbReference type="AlphaFoldDB" id="A0A5J6V2A5"/>
<dbReference type="CDD" id="cd01189">
    <property type="entry name" value="INT_ICEBs1_C_like"/>
    <property type="match status" value="1"/>
</dbReference>
<feature type="domain" description="Tyr recombinase" evidence="4">
    <location>
        <begin position="192"/>
        <end position="385"/>
    </location>
</feature>
<dbReference type="PROSITE" id="PS51898">
    <property type="entry name" value="TYR_RECOMBINASE"/>
    <property type="match status" value="1"/>
</dbReference>